<dbReference type="GO" id="GO:0008270">
    <property type="term" value="F:zinc ion binding"/>
    <property type="evidence" value="ECO:0007669"/>
    <property type="project" value="UniProtKB-KW"/>
</dbReference>
<organism evidence="6 7">
    <name type="scientific">Heterodera trifolii</name>
    <dbReference type="NCBI Taxonomy" id="157864"/>
    <lineage>
        <taxon>Eukaryota</taxon>
        <taxon>Metazoa</taxon>
        <taxon>Ecdysozoa</taxon>
        <taxon>Nematoda</taxon>
        <taxon>Chromadorea</taxon>
        <taxon>Rhabditida</taxon>
        <taxon>Tylenchina</taxon>
        <taxon>Tylenchomorpha</taxon>
        <taxon>Tylenchoidea</taxon>
        <taxon>Heteroderidae</taxon>
        <taxon>Heteroderinae</taxon>
        <taxon>Heterodera</taxon>
    </lineage>
</organism>
<evidence type="ECO:0000313" key="6">
    <source>
        <dbReference type="EMBL" id="KAL3072314.1"/>
    </source>
</evidence>
<dbReference type="EMBL" id="JBICBT010001333">
    <property type="protein sequence ID" value="KAL3072314.1"/>
    <property type="molecule type" value="Genomic_DNA"/>
</dbReference>
<dbReference type="PANTHER" id="PTHR46481:SF10">
    <property type="entry name" value="ZINC FINGER BED DOMAIN-CONTAINING PROTEIN 39"/>
    <property type="match status" value="1"/>
</dbReference>
<dbReference type="InterPro" id="IPR052035">
    <property type="entry name" value="ZnF_BED_domain_contain"/>
</dbReference>
<reference evidence="6 7" key="1">
    <citation type="submission" date="2024-10" db="EMBL/GenBank/DDBJ databases">
        <authorList>
            <person name="Kim D."/>
        </authorList>
    </citation>
    <scope>NUCLEOTIDE SEQUENCE [LARGE SCALE GENOMIC DNA]</scope>
    <source>
        <strain evidence="6">BH-2024</strain>
    </source>
</reference>
<evidence type="ECO:0000256" key="3">
    <source>
        <dbReference type="ARBA" id="ARBA00022771"/>
    </source>
</evidence>
<name>A0ABD2HVB0_9BILA</name>
<dbReference type="SUPFAM" id="SSF53098">
    <property type="entry name" value="Ribonuclease H-like"/>
    <property type="match status" value="1"/>
</dbReference>
<dbReference type="GO" id="GO:0005634">
    <property type="term" value="C:nucleus"/>
    <property type="evidence" value="ECO:0007669"/>
    <property type="project" value="UniProtKB-SubCell"/>
</dbReference>
<evidence type="ECO:0000256" key="2">
    <source>
        <dbReference type="ARBA" id="ARBA00022723"/>
    </source>
</evidence>
<comment type="caution">
    <text evidence="6">The sequence shown here is derived from an EMBL/GenBank/DDBJ whole genome shotgun (WGS) entry which is preliminary data.</text>
</comment>
<evidence type="ECO:0000256" key="1">
    <source>
        <dbReference type="ARBA" id="ARBA00004123"/>
    </source>
</evidence>
<comment type="subcellular location">
    <subcellularLocation>
        <location evidence="1">Nucleus</location>
    </subcellularLocation>
</comment>
<protein>
    <submittedName>
        <fullName evidence="6">Uncharacterized protein</fullName>
    </submittedName>
</protein>
<keyword evidence="5" id="KW-0539">Nucleus</keyword>
<proteinExistence type="predicted"/>
<dbReference type="AlphaFoldDB" id="A0ABD2HVB0"/>
<evidence type="ECO:0000313" key="7">
    <source>
        <dbReference type="Proteomes" id="UP001620626"/>
    </source>
</evidence>
<dbReference type="Proteomes" id="UP001620626">
    <property type="component" value="Unassembled WGS sequence"/>
</dbReference>
<dbReference type="InterPro" id="IPR012337">
    <property type="entry name" value="RNaseH-like_sf"/>
</dbReference>
<keyword evidence="2" id="KW-0479">Metal-binding</keyword>
<evidence type="ECO:0000256" key="5">
    <source>
        <dbReference type="ARBA" id="ARBA00023242"/>
    </source>
</evidence>
<accession>A0ABD2HVB0</accession>
<dbReference type="PANTHER" id="PTHR46481">
    <property type="entry name" value="ZINC FINGER BED DOMAIN-CONTAINING PROTEIN 4"/>
    <property type="match status" value="1"/>
</dbReference>
<gene>
    <name evidence="6" type="ORF">niasHT_039131</name>
</gene>
<evidence type="ECO:0000256" key="4">
    <source>
        <dbReference type="ARBA" id="ARBA00022833"/>
    </source>
</evidence>
<keyword evidence="3" id="KW-0863">Zinc-finger</keyword>
<keyword evidence="7" id="KW-1185">Reference proteome</keyword>
<sequence length="373" mass="43117">MSDSAANMKRRDENENRILPIPNGPCAAHLLNLAVQEALKKDESISSLLAKTRHIVGRFKHSNTAFSELKKIQKLLDAPSHSLLQMVCVRWNSALTMCERLIEQRATITQYAVDNNEFELLLKNDEWEQIEELVGVLKCAEEATKRFTAEPISFVLPQARALHDELYEMKIINRTVETIRTTLYYAVERRFFGLANLKEYALATFLDVRFKDKVLIENSETFRARVNVWIKNEVKEWQVESEIDELQNEFVRPVISPQPENPPAKRRMSFFDRLKNITGASTNAQGFQTSQDDDIEKEIKEFLALEIANPEANPLDEWKKLLPDLQSLPNLPKNIFQHPPLVSRVNKHLKSHVMSLITVAPNYHPKLRNNLFF</sequence>
<keyword evidence="4" id="KW-0862">Zinc</keyword>